<organism evidence="1 2">
    <name type="scientific">Aquimarina muelleri</name>
    <dbReference type="NCBI Taxonomy" id="279356"/>
    <lineage>
        <taxon>Bacteria</taxon>
        <taxon>Pseudomonadati</taxon>
        <taxon>Bacteroidota</taxon>
        <taxon>Flavobacteriia</taxon>
        <taxon>Flavobacteriales</taxon>
        <taxon>Flavobacteriaceae</taxon>
        <taxon>Aquimarina</taxon>
    </lineage>
</organism>
<dbReference type="EMBL" id="BMWS01000025">
    <property type="protein sequence ID" value="GGX28024.1"/>
    <property type="molecule type" value="Genomic_DNA"/>
</dbReference>
<accession>A0A918JY87</accession>
<dbReference type="AlphaFoldDB" id="A0A918JY87"/>
<evidence type="ECO:0000313" key="1">
    <source>
        <dbReference type="EMBL" id="GGX28024.1"/>
    </source>
</evidence>
<gene>
    <name evidence="1" type="ORF">GCM10007384_31580</name>
</gene>
<comment type="caution">
    <text evidence="1">The sequence shown here is derived from an EMBL/GenBank/DDBJ whole genome shotgun (WGS) entry which is preliminary data.</text>
</comment>
<name>A0A918JY87_9FLAO</name>
<dbReference type="Proteomes" id="UP000601108">
    <property type="component" value="Unassembled WGS sequence"/>
</dbReference>
<keyword evidence="2" id="KW-1185">Reference proteome</keyword>
<reference evidence="1 2" key="1">
    <citation type="journal article" date="2014" name="Int. J. Syst. Evol. Microbiol.">
        <title>Complete genome sequence of Corynebacterium casei LMG S-19264T (=DSM 44701T), isolated from a smear-ripened cheese.</title>
        <authorList>
            <consortium name="US DOE Joint Genome Institute (JGI-PGF)"/>
            <person name="Walter F."/>
            <person name="Albersmeier A."/>
            <person name="Kalinowski J."/>
            <person name="Ruckert C."/>
        </authorList>
    </citation>
    <scope>NUCLEOTIDE SEQUENCE [LARGE SCALE GENOMIC DNA]</scope>
    <source>
        <strain evidence="1 2">KCTC 12285</strain>
    </source>
</reference>
<proteinExistence type="predicted"/>
<evidence type="ECO:0000313" key="2">
    <source>
        <dbReference type="Proteomes" id="UP000601108"/>
    </source>
</evidence>
<sequence length="418" mass="48232">MFISCTQSTKEKKEIVVKAKDTIEYAADSIKKDKNLSFDNSISQIKIKSIPLIDSTNFDSFIEEEDYKKVNEKALKLEKLYPNFNKEGYKYRAIASYKIQISKDFYTIVVTILKGEHEMESTLINYDLDGGIIDSKVISYDEIAEGQSKIESKIENNKLTINNIFWTDEKQETIQVFEILDNGKIIPVIIGHFDKENLIDNVIKQLNLNKQKVKINLIVSKIQPNNSNETIVVIPEIYGEYDEQMFELNSYIVLVNNTTGKITHKYFESSKTNDWISDAIRLAEIKIDTAPYIVSENKRAFGIRVYCYNNSQPNPYSNKTISLFVKSGNTLKKVLHNYDVMNHIGEWDTNCTGEFTDFKRTLIMSKEKTNGYFDIIVKNKITKTKNIEDENGECDSKEIITNRTVVLKFNGETYPKNE</sequence>
<protein>
    <submittedName>
        <fullName evidence="1">Uncharacterized protein</fullName>
    </submittedName>
</protein>